<feature type="domain" description="ABC transporter" evidence="9">
    <location>
        <begin position="8"/>
        <end position="244"/>
    </location>
</feature>
<dbReference type="Gene3D" id="3.40.50.300">
    <property type="entry name" value="P-loop containing nucleotide triphosphate hydrolases"/>
    <property type="match status" value="2"/>
</dbReference>
<dbReference type="PANTHER" id="PTHR43790:SF9">
    <property type="entry name" value="GALACTOFURANOSE TRANSPORTER ATP-BINDING PROTEIN YTFR"/>
    <property type="match status" value="1"/>
</dbReference>
<evidence type="ECO:0000259" key="9">
    <source>
        <dbReference type="PROSITE" id="PS50893"/>
    </source>
</evidence>
<dbReference type="GO" id="GO:0016887">
    <property type="term" value="F:ATP hydrolysis activity"/>
    <property type="evidence" value="ECO:0007669"/>
    <property type="project" value="InterPro"/>
</dbReference>
<dbReference type="SUPFAM" id="SSF52540">
    <property type="entry name" value="P-loop containing nucleoside triphosphate hydrolases"/>
    <property type="match status" value="2"/>
</dbReference>
<dbReference type="CDD" id="cd03215">
    <property type="entry name" value="ABC_Carb_Monos_II"/>
    <property type="match status" value="1"/>
</dbReference>
<proteinExistence type="predicted"/>
<evidence type="ECO:0000256" key="3">
    <source>
        <dbReference type="ARBA" id="ARBA00022475"/>
    </source>
</evidence>
<dbReference type="InterPro" id="IPR003439">
    <property type="entry name" value="ABC_transporter-like_ATP-bd"/>
</dbReference>
<name>A0A7W9SM14_ARMRO</name>
<dbReference type="Pfam" id="PF00005">
    <property type="entry name" value="ABC_tran"/>
    <property type="match status" value="2"/>
</dbReference>
<reference evidence="10 11" key="1">
    <citation type="submission" date="2020-08" db="EMBL/GenBank/DDBJ databases">
        <title>Genomic Encyclopedia of Type Strains, Phase IV (KMG-IV): sequencing the most valuable type-strain genomes for metagenomic binning, comparative biology and taxonomic classification.</title>
        <authorList>
            <person name="Goeker M."/>
        </authorList>
    </citation>
    <scope>NUCLEOTIDE SEQUENCE [LARGE SCALE GENOMIC DNA]</scope>
    <source>
        <strain evidence="10 11">DSM 23562</strain>
    </source>
</reference>
<sequence length="495" mass="53023">MSAGEPILTMRGIEKSFGTEVKALKGVDFEVRPGEIVALLGENGAGKSTLLKAITGVHTPTAGEVRWFGEPVVLDSPAKARALGIRTVYQELNLAPHLSVAANIYLGAEPMKSGLLDHKAMREKAQALLTHHGFDLNPDALVGTLGPAQRQAVEICKALSEEAKLLLLDEPTSSLGEKEIEELFTTLKALRERGIGMVFVSHRLPECFELCDRVVVLRDGLKVYEAAISETDTSTVVRAMVGRELSDFYPRVAGEPGAERLKVNLDGVEFATRAGEVVGIAGLMGAGRTELLEAIFGLRHMSGSVLVDGKPLPLNKGPRAAIKAGVGMLTEDRKRTGLALGLPVRHNVTLAGLEKIAPGPWLSHGPDKAATKTEIERLRIKTSSTETLIGTLSGGNQQKGVLGRWLHAGSSVLLFDEPTRGVDVGSKVEIYEQMNLLTQGGATIVLVSSELPELLGMSDRVLVLFQGRLVANLARPDATPDRVLHYMMTGKDIAL</sequence>
<evidence type="ECO:0000313" key="10">
    <source>
        <dbReference type="EMBL" id="MBB6049131.1"/>
    </source>
</evidence>
<evidence type="ECO:0000256" key="4">
    <source>
        <dbReference type="ARBA" id="ARBA00022737"/>
    </source>
</evidence>
<dbReference type="FunFam" id="3.40.50.300:FF:000127">
    <property type="entry name" value="Ribose import ATP-binding protein RbsA"/>
    <property type="match status" value="1"/>
</dbReference>
<dbReference type="EMBL" id="JACHGW010000001">
    <property type="protein sequence ID" value="MBB6049131.1"/>
    <property type="molecule type" value="Genomic_DNA"/>
</dbReference>
<comment type="subcellular location">
    <subcellularLocation>
        <location evidence="1">Cell membrane</location>
        <topology evidence="1">Peripheral membrane protein</topology>
    </subcellularLocation>
</comment>
<dbReference type="CDD" id="cd03216">
    <property type="entry name" value="ABC_Carb_Monos_I"/>
    <property type="match status" value="1"/>
</dbReference>
<dbReference type="PANTHER" id="PTHR43790">
    <property type="entry name" value="CARBOHYDRATE TRANSPORT ATP-BINDING PROTEIN MG119-RELATED"/>
    <property type="match status" value="1"/>
</dbReference>
<evidence type="ECO:0000256" key="5">
    <source>
        <dbReference type="ARBA" id="ARBA00022741"/>
    </source>
</evidence>
<keyword evidence="11" id="KW-1185">Reference proteome</keyword>
<keyword evidence="4" id="KW-0677">Repeat</keyword>
<keyword evidence="3" id="KW-1003">Cell membrane</keyword>
<accession>A0A7W9SM14</accession>
<organism evidence="10 11">
    <name type="scientific">Armatimonas rosea</name>
    <dbReference type="NCBI Taxonomy" id="685828"/>
    <lineage>
        <taxon>Bacteria</taxon>
        <taxon>Bacillati</taxon>
        <taxon>Armatimonadota</taxon>
        <taxon>Armatimonadia</taxon>
        <taxon>Armatimonadales</taxon>
        <taxon>Armatimonadaceae</taxon>
        <taxon>Armatimonas</taxon>
    </lineage>
</organism>
<evidence type="ECO:0000256" key="7">
    <source>
        <dbReference type="ARBA" id="ARBA00022967"/>
    </source>
</evidence>
<keyword evidence="7" id="KW-1278">Translocase</keyword>
<feature type="domain" description="ABC transporter" evidence="9">
    <location>
        <begin position="243"/>
        <end position="491"/>
    </location>
</feature>
<keyword evidence="6 10" id="KW-0067">ATP-binding</keyword>
<dbReference type="InterPro" id="IPR027417">
    <property type="entry name" value="P-loop_NTPase"/>
</dbReference>
<evidence type="ECO:0000256" key="8">
    <source>
        <dbReference type="ARBA" id="ARBA00023136"/>
    </source>
</evidence>
<dbReference type="GO" id="GO:0005886">
    <property type="term" value="C:plasma membrane"/>
    <property type="evidence" value="ECO:0007669"/>
    <property type="project" value="UniProtKB-SubCell"/>
</dbReference>
<keyword evidence="2" id="KW-0813">Transport</keyword>
<dbReference type="PROSITE" id="PS50893">
    <property type="entry name" value="ABC_TRANSPORTER_2"/>
    <property type="match status" value="2"/>
</dbReference>
<protein>
    <submittedName>
        <fullName evidence="10">Ribose transport system ATP-binding protein</fullName>
    </submittedName>
</protein>
<gene>
    <name evidence="10" type="ORF">HNQ39_000893</name>
</gene>
<dbReference type="InterPro" id="IPR050107">
    <property type="entry name" value="ABC_carbohydrate_import_ATPase"/>
</dbReference>
<dbReference type="InterPro" id="IPR003593">
    <property type="entry name" value="AAA+_ATPase"/>
</dbReference>
<keyword evidence="8" id="KW-0472">Membrane</keyword>
<evidence type="ECO:0000313" key="11">
    <source>
        <dbReference type="Proteomes" id="UP000520814"/>
    </source>
</evidence>
<keyword evidence="5" id="KW-0547">Nucleotide-binding</keyword>
<evidence type="ECO:0000256" key="6">
    <source>
        <dbReference type="ARBA" id="ARBA00022840"/>
    </source>
</evidence>
<dbReference type="RefSeq" id="WP_184192749.1">
    <property type="nucleotide sequence ID" value="NZ_JACHGW010000001.1"/>
</dbReference>
<dbReference type="SMART" id="SM00382">
    <property type="entry name" value="AAA"/>
    <property type="match status" value="2"/>
</dbReference>
<dbReference type="Proteomes" id="UP000520814">
    <property type="component" value="Unassembled WGS sequence"/>
</dbReference>
<evidence type="ECO:0000256" key="2">
    <source>
        <dbReference type="ARBA" id="ARBA00022448"/>
    </source>
</evidence>
<dbReference type="AlphaFoldDB" id="A0A7W9SM14"/>
<dbReference type="GO" id="GO:0005524">
    <property type="term" value="F:ATP binding"/>
    <property type="evidence" value="ECO:0007669"/>
    <property type="project" value="UniProtKB-KW"/>
</dbReference>
<evidence type="ECO:0000256" key="1">
    <source>
        <dbReference type="ARBA" id="ARBA00004202"/>
    </source>
</evidence>
<comment type="caution">
    <text evidence="10">The sequence shown here is derived from an EMBL/GenBank/DDBJ whole genome shotgun (WGS) entry which is preliminary data.</text>
</comment>